<evidence type="ECO:0000313" key="2">
    <source>
        <dbReference type="Proteomes" id="UP000825679"/>
    </source>
</evidence>
<dbReference type="SUPFAM" id="SSF50324">
    <property type="entry name" value="Inorganic pyrophosphatase"/>
    <property type="match status" value="1"/>
</dbReference>
<dbReference type="InterPro" id="IPR036649">
    <property type="entry name" value="Pyrophosphatase_sf"/>
</dbReference>
<sequence length="152" mass="16888">MKVTCIVEQPRNEPYRVRYEPSAKAFIKTEFISLMHARDFMGVYGWVADSGTPPDPHFDILIATNEDFAAGEVIDAHVCGMYLREDGDHKLLALADDVIRANGVSEICLSQLPEVLRSNFLGVYPYLNLGEAWLNAAEAIQFLHSNLATSGD</sequence>
<dbReference type="EMBL" id="CP081150">
    <property type="protein sequence ID" value="QZA77047.1"/>
    <property type="molecule type" value="Genomic_DNA"/>
</dbReference>
<name>A0ABX8Z396_9NEIS</name>
<evidence type="ECO:0000313" key="1">
    <source>
        <dbReference type="EMBL" id="QZA77047.1"/>
    </source>
</evidence>
<dbReference type="Proteomes" id="UP000825679">
    <property type="component" value="Chromosome"/>
</dbReference>
<keyword evidence="2" id="KW-1185">Reference proteome</keyword>
<organism evidence="1 2">
    <name type="scientific">Deefgea tanakiae</name>
    <dbReference type="NCBI Taxonomy" id="2865840"/>
    <lineage>
        <taxon>Bacteria</taxon>
        <taxon>Pseudomonadati</taxon>
        <taxon>Pseudomonadota</taxon>
        <taxon>Betaproteobacteria</taxon>
        <taxon>Neisseriales</taxon>
        <taxon>Chitinibacteraceae</taxon>
        <taxon>Deefgea</taxon>
    </lineage>
</organism>
<dbReference type="RefSeq" id="WP_221005443.1">
    <property type="nucleotide sequence ID" value="NZ_CP081150.1"/>
</dbReference>
<evidence type="ECO:0008006" key="3">
    <source>
        <dbReference type="Google" id="ProtNLM"/>
    </source>
</evidence>
<dbReference type="Gene3D" id="3.90.80.10">
    <property type="entry name" value="Inorganic pyrophosphatase"/>
    <property type="match status" value="1"/>
</dbReference>
<proteinExistence type="predicted"/>
<reference evidence="1 2" key="1">
    <citation type="submission" date="2021-08" db="EMBL/GenBank/DDBJ databases">
        <title>complete genome sequencing of Deefgea sp. D25.</title>
        <authorList>
            <person name="Bae J.-W."/>
            <person name="Gim D.-H."/>
        </authorList>
    </citation>
    <scope>NUCLEOTIDE SEQUENCE [LARGE SCALE GENOMIC DNA]</scope>
    <source>
        <strain evidence="1 2">D25</strain>
    </source>
</reference>
<gene>
    <name evidence="1" type="ORF">K4H28_12160</name>
</gene>
<protein>
    <recommendedName>
        <fullName evidence="3">Inorganic diphosphatase</fullName>
    </recommendedName>
</protein>
<accession>A0ABX8Z396</accession>